<evidence type="ECO:0000256" key="3">
    <source>
        <dbReference type="RuleBase" id="RU362073"/>
    </source>
</evidence>
<dbReference type="PANTHER" id="PTHR42792">
    <property type="entry name" value="FLAGELLIN"/>
    <property type="match status" value="1"/>
</dbReference>
<dbReference type="EMBL" id="QJKB01000001">
    <property type="protein sequence ID" value="PXX46749.1"/>
    <property type="molecule type" value="Genomic_DNA"/>
</dbReference>
<protein>
    <recommendedName>
        <fullName evidence="3">Flagellin</fullName>
    </recommendedName>
</protein>
<keyword evidence="6" id="KW-0969">Cilium</keyword>
<dbReference type="PRINTS" id="PR00207">
    <property type="entry name" value="FLAGELLIN"/>
</dbReference>
<dbReference type="InterPro" id="IPR001492">
    <property type="entry name" value="Flagellin"/>
</dbReference>
<proteinExistence type="inferred from homology"/>
<dbReference type="GO" id="GO:0005576">
    <property type="term" value="C:extracellular region"/>
    <property type="evidence" value="ECO:0007669"/>
    <property type="project" value="UniProtKB-SubCell"/>
</dbReference>
<keyword evidence="2 3" id="KW-0975">Bacterial flagellum</keyword>
<dbReference type="Gene3D" id="3.30.70.2120">
    <property type="match status" value="1"/>
</dbReference>
<organism evidence="6 7">
    <name type="scientific">Undibacterium pigrum</name>
    <dbReference type="NCBI Taxonomy" id="401470"/>
    <lineage>
        <taxon>Bacteria</taxon>
        <taxon>Pseudomonadati</taxon>
        <taxon>Pseudomonadota</taxon>
        <taxon>Betaproteobacteria</taxon>
        <taxon>Burkholderiales</taxon>
        <taxon>Oxalobacteraceae</taxon>
        <taxon>Undibacterium</taxon>
    </lineage>
</organism>
<comment type="subcellular location">
    <subcellularLocation>
        <location evidence="3">Secreted</location>
    </subcellularLocation>
    <subcellularLocation>
        <location evidence="3">Bacterial flagellum</location>
    </subcellularLocation>
</comment>
<dbReference type="AlphaFoldDB" id="A0A318JH77"/>
<name>A0A318JH77_9BURK</name>
<comment type="caution">
    <text evidence="6">The sequence shown here is derived from an EMBL/GenBank/DDBJ whole genome shotgun (WGS) entry which is preliminary data.</text>
</comment>
<keyword evidence="7" id="KW-1185">Reference proteome</keyword>
<reference evidence="6 7" key="1">
    <citation type="submission" date="2018-05" db="EMBL/GenBank/DDBJ databases">
        <title>Genomic Encyclopedia of Type Strains, Phase IV (KMG-IV): sequencing the most valuable type-strain genomes for metagenomic binning, comparative biology and taxonomic classification.</title>
        <authorList>
            <person name="Goeker M."/>
        </authorList>
    </citation>
    <scope>NUCLEOTIDE SEQUENCE [LARGE SCALE GENOMIC DNA]</scope>
    <source>
        <strain evidence="6 7">DSM 19792</strain>
    </source>
</reference>
<dbReference type="Pfam" id="PF00669">
    <property type="entry name" value="Flagellin_N"/>
    <property type="match status" value="1"/>
</dbReference>
<evidence type="ECO:0000259" key="4">
    <source>
        <dbReference type="Pfam" id="PF00669"/>
    </source>
</evidence>
<dbReference type="Pfam" id="PF00700">
    <property type="entry name" value="Flagellin_C"/>
    <property type="match status" value="1"/>
</dbReference>
<comment type="similarity">
    <text evidence="1 3">Belongs to the bacterial flagellin family.</text>
</comment>
<evidence type="ECO:0000256" key="2">
    <source>
        <dbReference type="ARBA" id="ARBA00023143"/>
    </source>
</evidence>
<dbReference type="InterPro" id="IPR046358">
    <property type="entry name" value="Flagellin_C"/>
</dbReference>
<evidence type="ECO:0000313" key="7">
    <source>
        <dbReference type="Proteomes" id="UP000247792"/>
    </source>
</evidence>
<evidence type="ECO:0000313" key="6">
    <source>
        <dbReference type="EMBL" id="PXX46749.1"/>
    </source>
</evidence>
<dbReference type="OrthoDB" id="9796789at2"/>
<keyword evidence="6" id="KW-0282">Flagellum</keyword>
<accession>A0A318JH77</accession>
<dbReference type="RefSeq" id="WP_110253200.1">
    <property type="nucleotide sequence ID" value="NZ_QJKB01000001.1"/>
</dbReference>
<keyword evidence="6" id="KW-0966">Cell projection</keyword>
<dbReference type="Gene3D" id="6.10.10.10">
    <property type="entry name" value="Flagellar export chaperone, C-terminal domain"/>
    <property type="match status" value="1"/>
</dbReference>
<gene>
    <name evidence="6" type="ORF">DFR42_101324</name>
</gene>
<keyword evidence="3" id="KW-0964">Secreted</keyword>
<dbReference type="PANTHER" id="PTHR42792:SF2">
    <property type="entry name" value="FLAGELLIN"/>
    <property type="match status" value="1"/>
</dbReference>
<comment type="function">
    <text evidence="3">Flagellin is the subunit protein which polymerizes to form the filaments of bacterial flagella.</text>
</comment>
<dbReference type="GO" id="GO:0005198">
    <property type="term" value="F:structural molecule activity"/>
    <property type="evidence" value="ECO:0007669"/>
    <property type="project" value="UniProtKB-UniRule"/>
</dbReference>
<evidence type="ECO:0000259" key="5">
    <source>
        <dbReference type="Pfam" id="PF00700"/>
    </source>
</evidence>
<dbReference type="GO" id="GO:0009288">
    <property type="term" value="C:bacterial-type flagellum"/>
    <property type="evidence" value="ECO:0007669"/>
    <property type="project" value="UniProtKB-SubCell"/>
</dbReference>
<dbReference type="InterPro" id="IPR001029">
    <property type="entry name" value="Flagellin_N"/>
</dbReference>
<dbReference type="InterPro" id="IPR042187">
    <property type="entry name" value="Flagellin_C_sub2"/>
</dbReference>
<feature type="domain" description="Flagellin N-terminal" evidence="4">
    <location>
        <begin position="5"/>
        <end position="143"/>
    </location>
</feature>
<dbReference type="SUPFAM" id="SSF64518">
    <property type="entry name" value="Phase 1 flagellin"/>
    <property type="match status" value="2"/>
</dbReference>
<dbReference type="Gene3D" id="1.20.1330.10">
    <property type="entry name" value="f41 fragment of flagellin, N-terminal domain"/>
    <property type="match status" value="2"/>
</dbReference>
<feature type="domain" description="Flagellin C-terminal" evidence="5">
    <location>
        <begin position="520"/>
        <end position="604"/>
    </location>
</feature>
<sequence length="606" mass="58488">MASFINTNISSLNAQRNLTTSQSSLNTSLQRLSSGLRINSAKDDAAGLAISERLSSQIGGLNQAVRNANDGISLAQTAEGDLTQIGSNLQRIRDLAVQAANGSNSASDRAALNNEASQLISEINRVASSSNFNGVNLLDGSFTAQTFQVGANATSNDQISITSIASAKSSSLGVGASSSYSTNVSGGVNGVGGFQSGDLVINGFNIGATSGDGVSYADSKGSAIAKAAAINAANGSTGVTATAQATTTSGTAATGFATAIASGDVLINGVDIGALAAAGTAAERGAQVTAAINAKSSQTGVTAAFDTTTGAVALTAADGRNITVSKTNASSGLAATVTGLGSATTGAATAVGTAAATTTTAGTVKLTSTNSAGIVLANGGAGAATAGTTITGTNSNIAAGDIQINGVDIGAITGGATATLQGDAIRDAINQKTKDTGVTATNTAGVITLTSSQNAGYTFTLKGTATLANSGLAVGTTTVAGAGATAAGLTAGATAATATVGAGVSSLDLTTAAGATSALTTIDAALASVNSSRASLGAYQNRFSSAVNSLNTTSENLTASRSRIRDADFAQETATLTRGQVLQQAGTAILAQANALPQGVLALLRG</sequence>
<dbReference type="Proteomes" id="UP000247792">
    <property type="component" value="Unassembled WGS sequence"/>
</dbReference>
<evidence type="ECO:0000256" key="1">
    <source>
        <dbReference type="ARBA" id="ARBA00005709"/>
    </source>
</evidence>